<name>A0ABV7MCP0_9PROT</name>
<accession>A0ABV7MCP0</accession>
<dbReference type="Proteomes" id="UP001595607">
    <property type="component" value="Unassembled WGS sequence"/>
</dbReference>
<organism evidence="1 2">
    <name type="scientific">Parvularcula lutaonensis</name>
    <dbReference type="NCBI Taxonomy" id="491923"/>
    <lineage>
        <taxon>Bacteria</taxon>
        <taxon>Pseudomonadati</taxon>
        <taxon>Pseudomonadota</taxon>
        <taxon>Alphaproteobacteria</taxon>
        <taxon>Parvularculales</taxon>
        <taxon>Parvularculaceae</taxon>
        <taxon>Parvularcula</taxon>
    </lineage>
</organism>
<sequence length="261" mass="28264">MLAAAALSAIAPARADDLDAGRAPMRLAAVRDERPKVAIVIDDVGLDWRRFQAVNRLPMPVTIGFLPYGPDAQAMLDSKDPRHDAILHLPMEPHRRKEDAGPDMVPTGAPDAVRAALHANLAKLTGFSGVNNHTGSKTTADETAMRIVLSELEARGLYFLDSMTTPRTKAKRVSATTGATVIEGDLFLDGDFGKGGEKHVRRQLRRLEKIAEKHGEVIAIGHPYPATISVLNEWALERGADLQFVRAKDLAAEVEQRGTGS</sequence>
<dbReference type="SUPFAM" id="SSF88713">
    <property type="entry name" value="Glycoside hydrolase/deacetylase"/>
    <property type="match status" value="1"/>
</dbReference>
<dbReference type="InterPro" id="IPR011330">
    <property type="entry name" value="Glyco_hydro/deAcase_b/a-brl"/>
</dbReference>
<dbReference type="CDD" id="cd10936">
    <property type="entry name" value="CE4_DAC2"/>
    <property type="match status" value="1"/>
</dbReference>
<dbReference type="Pfam" id="PF04748">
    <property type="entry name" value="Polysacc_deac_2"/>
    <property type="match status" value="1"/>
</dbReference>
<dbReference type="PANTHER" id="PTHR30105:SF2">
    <property type="entry name" value="DIVERGENT POLYSACCHARIDE DEACETYLASE SUPERFAMILY"/>
    <property type="match status" value="1"/>
</dbReference>
<reference evidence="2" key="1">
    <citation type="journal article" date="2019" name="Int. J. Syst. Evol. Microbiol.">
        <title>The Global Catalogue of Microorganisms (GCM) 10K type strain sequencing project: providing services to taxonomists for standard genome sequencing and annotation.</title>
        <authorList>
            <consortium name="The Broad Institute Genomics Platform"/>
            <consortium name="The Broad Institute Genome Sequencing Center for Infectious Disease"/>
            <person name="Wu L."/>
            <person name="Ma J."/>
        </authorList>
    </citation>
    <scope>NUCLEOTIDE SEQUENCE [LARGE SCALE GENOMIC DNA]</scope>
    <source>
        <strain evidence="2">KCTC 22245</strain>
    </source>
</reference>
<dbReference type="Gene3D" id="3.20.20.370">
    <property type="entry name" value="Glycoside hydrolase/deacetylase"/>
    <property type="match status" value="1"/>
</dbReference>
<protein>
    <submittedName>
        <fullName evidence="1">Divergent polysaccharide deacetylase family protein</fullName>
    </submittedName>
</protein>
<evidence type="ECO:0000313" key="1">
    <source>
        <dbReference type="EMBL" id="MFC3302966.1"/>
    </source>
</evidence>
<dbReference type="EMBL" id="JBHRVA010000003">
    <property type="protein sequence ID" value="MFC3302966.1"/>
    <property type="molecule type" value="Genomic_DNA"/>
</dbReference>
<dbReference type="PANTHER" id="PTHR30105">
    <property type="entry name" value="UNCHARACTERIZED YIBQ-RELATED"/>
    <property type="match status" value="1"/>
</dbReference>
<comment type="caution">
    <text evidence="1">The sequence shown here is derived from an EMBL/GenBank/DDBJ whole genome shotgun (WGS) entry which is preliminary data.</text>
</comment>
<keyword evidence="2" id="KW-1185">Reference proteome</keyword>
<proteinExistence type="predicted"/>
<evidence type="ECO:0000313" key="2">
    <source>
        <dbReference type="Proteomes" id="UP001595607"/>
    </source>
</evidence>
<dbReference type="InterPro" id="IPR006837">
    <property type="entry name" value="Divergent_DAC"/>
</dbReference>
<dbReference type="RefSeq" id="WP_378992902.1">
    <property type="nucleotide sequence ID" value="NZ_JBHRVA010000003.1"/>
</dbReference>
<gene>
    <name evidence="1" type="ORF">ACFONP_09505</name>
</gene>